<reference evidence="1 2" key="1">
    <citation type="submission" date="2017-11" db="EMBL/GenBank/DDBJ databases">
        <title>De novo assembly and phasing of dikaryotic genomes from two isolates of Puccinia coronata f. sp. avenae, the causal agent of oat crown rust.</title>
        <authorList>
            <person name="Miller M.E."/>
            <person name="Zhang Y."/>
            <person name="Omidvar V."/>
            <person name="Sperschneider J."/>
            <person name="Schwessinger B."/>
            <person name="Raley C."/>
            <person name="Palmer J.M."/>
            <person name="Garnica D."/>
            <person name="Upadhyaya N."/>
            <person name="Rathjen J."/>
            <person name="Taylor J.M."/>
            <person name="Park R.F."/>
            <person name="Dodds P.N."/>
            <person name="Hirsch C.D."/>
            <person name="Kianian S.F."/>
            <person name="Figueroa M."/>
        </authorList>
    </citation>
    <scope>NUCLEOTIDE SEQUENCE [LARGE SCALE GENOMIC DNA]</scope>
    <source>
        <strain evidence="1">12NC29</strain>
    </source>
</reference>
<proteinExistence type="predicted"/>
<dbReference type="Proteomes" id="UP000235388">
    <property type="component" value="Unassembled WGS sequence"/>
</dbReference>
<gene>
    <name evidence="1" type="ORF">PCANC_01886</name>
</gene>
<comment type="caution">
    <text evidence="1">The sequence shown here is derived from an EMBL/GenBank/DDBJ whole genome shotgun (WGS) entry which is preliminary data.</text>
</comment>
<protein>
    <submittedName>
        <fullName evidence="1">Uncharacterized protein</fullName>
    </submittedName>
</protein>
<evidence type="ECO:0000313" key="2">
    <source>
        <dbReference type="Proteomes" id="UP000235388"/>
    </source>
</evidence>
<dbReference type="AlphaFoldDB" id="A0A2N5W4H8"/>
<evidence type="ECO:0000313" key="1">
    <source>
        <dbReference type="EMBL" id="PLW57139.1"/>
    </source>
</evidence>
<sequence>MAPYHELLEVKWKTGDQDKFKFASNAPITSDSGGVKIGLGDVTEYAQLLSKRYKLSDQSRPVLPRTESRLLTCSDNCLRIYLSEQLSRAARPAVTLMTARRTDPSRVDRVTSVRMSIWARPMSQTITCVDYLNQSNRVIVRLTSAHILPTHPASRY</sequence>
<keyword evidence="2" id="KW-1185">Reference proteome</keyword>
<dbReference type="EMBL" id="PGCJ01000014">
    <property type="protein sequence ID" value="PLW57139.1"/>
    <property type="molecule type" value="Genomic_DNA"/>
</dbReference>
<name>A0A2N5W4H8_9BASI</name>
<accession>A0A2N5W4H8</accession>
<organism evidence="1 2">
    <name type="scientific">Puccinia coronata f. sp. avenae</name>
    <dbReference type="NCBI Taxonomy" id="200324"/>
    <lineage>
        <taxon>Eukaryota</taxon>
        <taxon>Fungi</taxon>
        <taxon>Dikarya</taxon>
        <taxon>Basidiomycota</taxon>
        <taxon>Pucciniomycotina</taxon>
        <taxon>Pucciniomycetes</taxon>
        <taxon>Pucciniales</taxon>
        <taxon>Pucciniaceae</taxon>
        <taxon>Puccinia</taxon>
    </lineage>
</organism>